<dbReference type="AlphaFoldDB" id="A0A1A8ZGQ1"/>
<dbReference type="Proteomes" id="UP000199385">
    <property type="component" value="Chromosome I"/>
</dbReference>
<keyword evidence="4" id="KW-1185">Reference proteome</keyword>
<evidence type="ECO:0000313" key="3">
    <source>
        <dbReference type="EMBL" id="SBT43052.1"/>
    </source>
</evidence>
<dbReference type="SUPFAM" id="SSF55961">
    <property type="entry name" value="Bet v1-like"/>
    <property type="match status" value="1"/>
</dbReference>
<dbReference type="Gene3D" id="3.30.530.20">
    <property type="match status" value="1"/>
</dbReference>
<feature type="domain" description="Activator of Hsp90 ATPase homologue 1/2-like C-terminal" evidence="2">
    <location>
        <begin position="14"/>
        <end position="138"/>
    </location>
</feature>
<dbReference type="Pfam" id="PF08327">
    <property type="entry name" value="AHSA1"/>
    <property type="match status" value="1"/>
</dbReference>
<organism evidence="3 4">
    <name type="scientific">Micromonospora auratinigra</name>
    <dbReference type="NCBI Taxonomy" id="261654"/>
    <lineage>
        <taxon>Bacteria</taxon>
        <taxon>Bacillati</taxon>
        <taxon>Actinomycetota</taxon>
        <taxon>Actinomycetes</taxon>
        <taxon>Micromonosporales</taxon>
        <taxon>Micromonosporaceae</taxon>
        <taxon>Micromonospora</taxon>
    </lineage>
</organism>
<proteinExistence type="inferred from homology"/>
<dbReference type="EMBL" id="LT594323">
    <property type="protein sequence ID" value="SBT43052.1"/>
    <property type="molecule type" value="Genomic_DNA"/>
</dbReference>
<dbReference type="RefSeq" id="WP_091661868.1">
    <property type="nucleotide sequence ID" value="NZ_LT594323.1"/>
</dbReference>
<dbReference type="PATRIC" id="fig|261654.4.peg.2217"/>
<comment type="similarity">
    <text evidence="1">Belongs to the AHA1 family.</text>
</comment>
<protein>
    <submittedName>
        <fullName evidence="3">Uncharacterized conserved protein YndB, AHSA1/START domain</fullName>
    </submittedName>
</protein>
<accession>A0A1A8ZGQ1</accession>
<dbReference type="STRING" id="261654.GA0070611_2177"/>
<dbReference type="InterPro" id="IPR023393">
    <property type="entry name" value="START-like_dom_sf"/>
</dbReference>
<evidence type="ECO:0000256" key="1">
    <source>
        <dbReference type="ARBA" id="ARBA00006817"/>
    </source>
</evidence>
<sequence>MTDPAFVHEMDLPTTPERLWRALTDGRVTRRYWFDRRIESSWSPGAPVRFHDGDADTVTDTGVVLTYDPPRELSYTFRHELAEGAADQPFTRVTFTLTPRPGDRVRLRLVHDRLSGPEEVEGWRKGWTPILDNLREFVAGDARATTTG</sequence>
<gene>
    <name evidence="3" type="ORF">GA0070611_2177</name>
</gene>
<evidence type="ECO:0000313" key="4">
    <source>
        <dbReference type="Proteomes" id="UP000199385"/>
    </source>
</evidence>
<dbReference type="InterPro" id="IPR013538">
    <property type="entry name" value="ASHA1/2-like_C"/>
</dbReference>
<dbReference type="OrthoDB" id="9815653at2"/>
<reference evidence="4" key="1">
    <citation type="submission" date="2016-06" db="EMBL/GenBank/DDBJ databases">
        <authorList>
            <person name="Varghese N."/>
            <person name="Submissions Spin"/>
        </authorList>
    </citation>
    <scope>NUCLEOTIDE SEQUENCE [LARGE SCALE GENOMIC DNA]</scope>
    <source>
        <strain evidence="4">DSM 44815</strain>
    </source>
</reference>
<evidence type="ECO:0000259" key="2">
    <source>
        <dbReference type="Pfam" id="PF08327"/>
    </source>
</evidence>
<name>A0A1A8ZGQ1_9ACTN</name>